<keyword evidence="1 3" id="KW-0853">WD repeat</keyword>
<reference evidence="5" key="3">
    <citation type="submission" date="2020-12" db="UniProtKB">
        <authorList>
            <consortium name="EnsemblPlants"/>
        </authorList>
    </citation>
    <scope>IDENTIFICATION</scope>
</reference>
<keyword evidence="6" id="KW-1185">Reference proteome</keyword>
<evidence type="ECO:0000256" key="3">
    <source>
        <dbReference type="PROSITE-ProRule" id="PRU00221"/>
    </source>
</evidence>
<dbReference type="PANTHER" id="PTHR19876">
    <property type="entry name" value="COATOMER"/>
    <property type="match status" value="1"/>
</dbReference>
<keyword evidence="2" id="KW-0677">Repeat</keyword>
<gene>
    <name evidence="4" type="ORF">PHYPA_010622</name>
</gene>
<dbReference type="EnsemblPlants" id="Pp3c7_20550V3.1">
    <property type="protein sequence ID" value="Pp3c7_20550V3.1"/>
    <property type="gene ID" value="Pp3c7_20550"/>
</dbReference>
<proteinExistence type="predicted"/>
<evidence type="ECO:0000313" key="4">
    <source>
        <dbReference type="EMBL" id="PNR51435.1"/>
    </source>
</evidence>
<dbReference type="GO" id="GO:0006890">
    <property type="term" value="P:retrograde vesicle-mediated transport, Golgi to endoplasmic reticulum"/>
    <property type="evidence" value="ECO:0000318"/>
    <property type="project" value="GO_Central"/>
</dbReference>
<feature type="repeat" description="WD" evidence="3">
    <location>
        <begin position="72"/>
        <end position="108"/>
    </location>
</feature>
<feature type="repeat" description="WD" evidence="3">
    <location>
        <begin position="163"/>
        <end position="194"/>
    </location>
</feature>
<dbReference type="SUPFAM" id="SSF50978">
    <property type="entry name" value="WD40 repeat-like"/>
    <property type="match status" value="1"/>
</dbReference>
<dbReference type="GO" id="GO:0006891">
    <property type="term" value="P:intra-Golgi vesicle-mediated transport"/>
    <property type="evidence" value="ECO:0000318"/>
    <property type="project" value="GO_Central"/>
</dbReference>
<evidence type="ECO:0000313" key="6">
    <source>
        <dbReference type="Proteomes" id="UP000006727"/>
    </source>
</evidence>
<reference evidence="4 6" key="1">
    <citation type="journal article" date="2008" name="Science">
        <title>The Physcomitrella genome reveals evolutionary insights into the conquest of land by plants.</title>
        <authorList>
            <person name="Rensing S."/>
            <person name="Lang D."/>
            <person name="Zimmer A."/>
            <person name="Terry A."/>
            <person name="Salamov A."/>
            <person name="Shapiro H."/>
            <person name="Nishiyama T."/>
            <person name="Perroud P.-F."/>
            <person name="Lindquist E."/>
            <person name="Kamisugi Y."/>
            <person name="Tanahashi T."/>
            <person name="Sakakibara K."/>
            <person name="Fujita T."/>
            <person name="Oishi K."/>
            <person name="Shin-I T."/>
            <person name="Kuroki Y."/>
            <person name="Toyoda A."/>
            <person name="Suzuki Y."/>
            <person name="Hashimoto A."/>
            <person name="Yamaguchi K."/>
            <person name="Sugano A."/>
            <person name="Kohara Y."/>
            <person name="Fujiyama A."/>
            <person name="Anterola A."/>
            <person name="Aoki S."/>
            <person name="Ashton N."/>
            <person name="Barbazuk W.B."/>
            <person name="Barker E."/>
            <person name="Bennetzen J."/>
            <person name="Bezanilla M."/>
            <person name="Blankenship R."/>
            <person name="Cho S.H."/>
            <person name="Dutcher S."/>
            <person name="Estelle M."/>
            <person name="Fawcett J.A."/>
            <person name="Gundlach H."/>
            <person name="Hanada K."/>
            <person name="Heyl A."/>
            <person name="Hicks K.A."/>
            <person name="Hugh J."/>
            <person name="Lohr M."/>
            <person name="Mayer K."/>
            <person name="Melkozernov A."/>
            <person name="Murata T."/>
            <person name="Nelson D."/>
            <person name="Pils B."/>
            <person name="Prigge M."/>
            <person name="Reiss B."/>
            <person name="Renner T."/>
            <person name="Rombauts S."/>
            <person name="Rushton P."/>
            <person name="Sanderfoot A."/>
            <person name="Schween G."/>
            <person name="Shiu S.-H."/>
            <person name="Stueber K."/>
            <person name="Theodoulou F.L."/>
            <person name="Tu H."/>
            <person name="Van de Peer Y."/>
            <person name="Verrier P.J."/>
            <person name="Waters E."/>
            <person name="Wood A."/>
            <person name="Yang L."/>
            <person name="Cove D."/>
            <person name="Cuming A."/>
            <person name="Hasebe M."/>
            <person name="Lucas S."/>
            <person name="Mishler D.B."/>
            <person name="Reski R."/>
            <person name="Grigoriev I."/>
            <person name="Quatrano R.S."/>
            <person name="Boore J.L."/>
        </authorList>
    </citation>
    <scope>NUCLEOTIDE SEQUENCE [LARGE SCALE GENOMIC DNA]</scope>
    <source>
        <strain evidence="5 6">cv. Gransden 2004</strain>
    </source>
</reference>
<dbReference type="InterPro" id="IPR036322">
    <property type="entry name" value="WD40_repeat_dom_sf"/>
</dbReference>
<dbReference type="EMBL" id="ABEU02000007">
    <property type="protein sequence ID" value="PNR51435.1"/>
    <property type="molecule type" value="Genomic_DNA"/>
</dbReference>
<feature type="repeat" description="WD" evidence="3">
    <location>
        <begin position="137"/>
        <end position="163"/>
    </location>
</feature>
<dbReference type="GO" id="GO:0006888">
    <property type="term" value="P:endoplasmic reticulum to Golgi vesicle-mediated transport"/>
    <property type="evidence" value="ECO:0000318"/>
    <property type="project" value="GO_Central"/>
</dbReference>
<accession>A0A2K1KCC8</accession>
<name>A0A2K1KCC8_PHYPA</name>
<dbReference type="GO" id="GO:0030126">
    <property type="term" value="C:COPI vesicle coat"/>
    <property type="evidence" value="ECO:0000318"/>
    <property type="project" value="GO_Central"/>
</dbReference>
<dbReference type="InterPro" id="IPR050844">
    <property type="entry name" value="Coatomer_complex_subunit"/>
</dbReference>
<sequence>MALFWTFSLKEIPNVNRIILVAVHLCSIWLVHCEDDMLVWSSCFSMAVLSANADDIFIRIYNYNITDHAKQFGAHSDYICSIADHPAVHYVVSPFHDLLIKIWDLDKGWTCTQIFVGHSHYGMQKGMNCVGSFSGGDQPYLMTGSDDQTAKVWDYQTQICAQTLGRSQNISAVAFHPDLPIILTGSEYGTVRIWHSTKYRLGNIIQYGLERVWALGYNKGSNSLKYLSLVRCIVVCGDGHYIIHTALAWRNRSFDSTLGFVLSNDGLRCKS</sequence>
<dbReference type="SMART" id="SM00320">
    <property type="entry name" value="WD40"/>
    <property type="match status" value="3"/>
</dbReference>
<dbReference type="PANTHER" id="PTHR19876:SF2">
    <property type="entry name" value="COATOMER SUBUNIT BETA"/>
    <property type="match status" value="1"/>
</dbReference>
<dbReference type="PaxDb" id="3218-PP1S2_365V6.1"/>
<evidence type="ECO:0000256" key="2">
    <source>
        <dbReference type="ARBA" id="ARBA00022737"/>
    </source>
</evidence>
<dbReference type="InterPro" id="IPR001680">
    <property type="entry name" value="WD40_rpt"/>
</dbReference>
<protein>
    <submittedName>
        <fullName evidence="4 5">Uncharacterized protein</fullName>
    </submittedName>
</protein>
<dbReference type="PROSITE" id="PS50294">
    <property type="entry name" value="WD_REPEATS_REGION"/>
    <property type="match status" value="1"/>
</dbReference>
<dbReference type="InParanoid" id="A0A2K1KCC8"/>
<dbReference type="GO" id="GO:0006886">
    <property type="term" value="P:intracellular protein transport"/>
    <property type="evidence" value="ECO:0000318"/>
    <property type="project" value="GO_Central"/>
</dbReference>
<organism evidence="4">
    <name type="scientific">Physcomitrium patens</name>
    <name type="common">Spreading-leaved earth moss</name>
    <name type="synonym">Physcomitrella patens</name>
    <dbReference type="NCBI Taxonomy" id="3218"/>
    <lineage>
        <taxon>Eukaryota</taxon>
        <taxon>Viridiplantae</taxon>
        <taxon>Streptophyta</taxon>
        <taxon>Embryophyta</taxon>
        <taxon>Bryophyta</taxon>
        <taxon>Bryophytina</taxon>
        <taxon>Bryopsida</taxon>
        <taxon>Funariidae</taxon>
        <taxon>Funariales</taxon>
        <taxon>Funariaceae</taxon>
        <taxon>Physcomitrium</taxon>
    </lineage>
</organism>
<evidence type="ECO:0000313" key="5">
    <source>
        <dbReference type="EnsemblPlants" id="Pp3c7_20550V3.1"/>
    </source>
</evidence>
<dbReference type="Gene3D" id="2.130.10.10">
    <property type="entry name" value="YVTN repeat-like/Quinoprotein amine dehydrogenase"/>
    <property type="match status" value="2"/>
</dbReference>
<dbReference type="STRING" id="3218.A0A2K1KCC8"/>
<dbReference type="Gramene" id="Pp3c7_20550V3.1">
    <property type="protein sequence ID" value="Pp3c7_20550V3.1"/>
    <property type="gene ID" value="Pp3c7_20550"/>
</dbReference>
<dbReference type="PROSITE" id="PS50082">
    <property type="entry name" value="WD_REPEATS_2"/>
    <property type="match status" value="3"/>
</dbReference>
<dbReference type="Pfam" id="PF00400">
    <property type="entry name" value="WD40"/>
    <property type="match status" value="3"/>
</dbReference>
<reference evidence="4 6" key="2">
    <citation type="journal article" date="2018" name="Plant J.">
        <title>The Physcomitrella patens chromosome-scale assembly reveals moss genome structure and evolution.</title>
        <authorList>
            <person name="Lang D."/>
            <person name="Ullrich K.K."/>
            <person name="Murat F."/>
            <person name="Fuchs J."/>
            <person name="Jenkins J."/>
            <person name="Haas F.B."/>
            <person name="Piednoel M."/>
            <person name="Gundlach H."/>
            <person name="Van Bel M."/>
            <person name="Meyberg R."/>
            <person name="Vives C."/>
            <person name="Morata J."/>
            <person name="Symeonidi A."/>
            <person name="Hiss M."/>
            <person name="Muchero W."/>
            <person name="Kamisugi Y."/>
            <person name="Saleh O."/>
            <person name="Blanc G."/>
            <person name="Decker E.L."/>
            <person name="van Gessel N."/>
            <person name="Grimwood J."/>
            <person name="Hayes R.D."/>
            <person name="Graham S.W."/>
            <person name="Gunter L.E."/>
            <person name="McDaniel S.F."/>
            <person name="Hoernstein S.N.W."/>
            <person name="Larsson A."/>
            <person name="Li F.W."/>
            <person name="Perroud P.F."/>
            <person name="Phillips J."/>
            <person name="Ranjan P."/>
            <person name="Rokshar D.S."/>
            <person name="Rothfels C.J."/>
            <person name="Schneider L."/>
            <person name="Shu S."/>
            <person name="Stevenson D.W."/>
            <person name="Thummler F."/>
            <person name="Tillich M."/>
            <person name="Villarreal Aguilar J.C."/>
            <person name="Widiez T."/>
            <person name="Wong G.K."/>
            <person name="Wymore A."/>
            <person name="Zhang Y."/>
            <person name="Zimmer A.D."/>
            <person name="Quatrano R.S."/>
            <person name="Mayer K.F.X."/>
            <person name="Goodstein D."/>
            <person name="Casacuberta J.M."/>
            <person name="Vandepoele K."/>
            <person name="Reski R."/>
            <person name="Cuming A.C."/>
            <person name="Tuskan G.A."/>
            <person name="Maumus F."/>
            <person name="Salse J."/>
            <person name="Schmutz J."/>
            <person name="Rensing S.A."/>
        </authorList>
    </citation>
    <scope>NUCLEOTIDE SEQUENCE [LARGE SCALE GENOMIC DNA]</scope>
    <source>
        <strain evidence="5 6">cv. Gransden 2004</strain>
    </source>
</reference>
<dbReference type="AlphaFoldDB" id="A0A2K1KCC8"/>
<dbReference type="Proteomes" id="UP000006727">
    <property type="component" value="Chromosome 7"/>
</dbReference>
<dbReference type="InterPro" id="IPR015943">
    <property type="entry name" value="WD40/YVTN_repeat-like_dom_sf"/>
</dbReference>
<evidence type="ECO:0000256" key="1">
    <source>
        <dbReference type="ARBA" id="ARBA00022574"/>
    </source>
</evidence>